<accession>A0A8S5VIC4</accession>
<proteinExistence type="predicted"/>
<name>A0A8S5VIC4_9CAUD</name>
<evidence type="ECO:0000313" key="1">
    <source>
        <dbReference type="EMBL" id="DAG06343.1"/>
    </source>
</evidence>
<protein>
    <submittedName>
        <fullName evidence="1">Tail completion protein</fullName>
    </submittedName>
</protein>
<sequence length="102" mass="12118">MNERRRLLHQKFLSINRVKAAYFNPTNNVKMVYPCIRYSLVGEAVRFAANGRYITRDRYLVTVIDPDPDSQIYKELEKNPYYSFERMYSADGLCHFTGSIYF</sequence>
<dbReference type="EMBL" id="BK016270">
    <property type="protein sequence ID" value="DAG06343.1"/>
    <property type="molecule type" value="Genomic_DNA"/>
</dbReference>
<reference evidence="1" key="1">
    <citation type="journal article" date="2021" name="Proc. Natl. Acad. Sci. U.S.A.">
        <title>A Catalog of Tens of Thousands of Viruses from Human Metagenomes Reveals Hidden Associations with Chronic Diseases.</title>
        <authorList>
            <person name="Tisza M.J."/>
            <person name="Buck C.B."/>
        </authorList>
    </citation>
    <scope>NUCLEOTIDE SEQUENCE</scope>
    <source>
        <strain evidence="1">Cthu813</strain>
    </source>
</reference>
<organism evidence="1">
    <name type="scientific">Siphoviridae sp. cthu813</name>
    <dbReference type="NCBI Taxonomy" id="2825618"/>
    <lineage>
        <taxon>Viruses</taxon>
        <taxon>Duplodnaviria</taxon>
        <taxon>Heunggongvirae</taxon>
        <taxon>Uroviricota</taxon>
        <taxon>Caudoviricetes</taxon>
    </lineage>
</organism>